<dbReference type="GO" id="GO:0005525">
    <property type="term" value="F:GTP binding"/>
    <property type="evidence" value="ECO:0007669"/>
    <property type="project" value="UniProtKB-UniRule"/>
</dbReference>
<comment type="subcellular location">
    <subcellularLocation>
        <location evidence="9">Cell membrane</location>
        <topology evidence="9">Peripheral membrane protein</topology>
        <orientation evidence="9">Cytoplasmic side</orientation>
    </subcellularLocation>
    <subcellularLocation>
        <location evidence="9">Cytoplasm</location>
    </subcellularLocation>
</comment>
<evidence type="ECO:0000256" key="1">
    <source>
        <dbReference type="ARBA" id="ARBA00022475"/>
    </source>
</evidence>
<comment type="catalytic activity">
    <reaction evidence="8 9">
        <text>GTP + H2O = GDP + phosphate + H(+)</text>
        <dbReference type="Rhea" id="RHEA:19669"/>
        <dbReference type="ChEBI" id="CHEBI:15377"/>
        <dbReference type="ChEBI" id="CHEBI:15378"/>
        <dbReference type="ChEBI" id="CHEBI:37565"/>
        <dbReference type="ChEBI" id="CHEBI:43474"/>
        <dbReference type="ChEBI" id="CHEBI:58189"/>
        <dbReference type="EC" id="3.6.5.4"/>
    </reaction>
</comment>
<evidence type="ECO:0000259" key="10">
    <source>
        <dbReference type="PROSITE" id="PS00300"/>
    </source>
</evidence>
<dbReference type="PANTHER" id="PTHR43134">
    <property type="entry name" value="SIGNAL RECOGNITION PARTICLE RECEPTOR SUBUNIT ALPHA"/>
    <property type="match status" value="1"/>
</dbReference>
<dbReference type="InterPro" id="IPR036225">
    <property type="entry name" value="SRP/SRP_N"/>
</dbReference>
<dbReference type="InterPro" id="IPR003593">
    <property type="entry name" value="AAA+_ATPase"/>
</dbReference>
<dbReference type="FunFam" id="3.40.50.300:FF:000053">
    <property type="entry name" value="Signal recognition particle receptor FtsY"/>
    <property type="match status" value="1"/>
</dbReference>
<keyword evidence="4 9" id="KW-0378">Hydrolase</keyword>
<keyword evidence="2 9" id="KW-0963">Cytoplasm</keyword>
<dbReference type="PROSITE" id="PS00300">
    <property type="entry name" value="SRP54"/>
    <property type="match status" value="1"/>
</dbReference>
<keyword evidence="11" id="KW-0131">Cell cycle</keyword>
<dbReference type="HAMAP" id="MF_00920">
    <property type="entry name" value="FtsY"/>
    <property type="match status" value="1"/>
</dbReference>
<keyword evidence="5 9" id="KW-0342">GTP-binding</keyword>
<dbReference type="EMBL" id="LGCM01000031">
    <property type="protein sequence ID" value="KPL83497.1"/>
    <property type="molecule type" value="Genomic_DNA"/>
</dbReference>
<dbReference type="Gene3D" id="1.20.120.140">
    <property type="entry name" value="Signal recognition particle SRP54, nucleotide-binding domain"/>
    <property type="match status" value="1"/>
</dbReference>
<comment type="function">
    <text evidence="9">Involved in targeting and insertion of nascent membrane proteins into the cytoplasmic membrane. Acts as a receptor for the complex formed by the signal recognition particle (SRP) and the ribosome-nascent chain (RNC).</text>
</comment>
<comment type="similarity">
    <text evidence="9">Belongs to the GTP-binding SRP family. FtsY subfamily.</text>
</comment>
<dbReference type="Proteomes" id="UP000050501">
    <property type="component" value="Unassembled WGS sequence"/>
</dbReference>
<dbReference type="OrthoDB" id="9804720at2"/>
<keyword evidence="7 9" id="KW-0675">Receptor</keyword>
<dbReference type="GO" id="GO:0005886">
    <property type="term" value="C:plasma membrane"/>
    <property type="evidence" value="ECO:0007669"/>
    <property type="project" value="UniProtKB-SubCell"/>
</dbReference>
<dbReference type="GO" id="GO:0005737">
    <property type="term" value="C:cytoplasm"/>
    <property type="evidence" value="ECO:0007669"/>
    <property type="project" value="UniProtKB-SubCell"/>
</dbReference>
<dbReference type="EC" id="3.6.5.4" evidence="9"/>
<proteinExistence type="inferred from homology"/>
<sequence length="304" mass="33033">MADFFSKWKEGLDRTRKVAFGRIATLFGATQITADTWEELEAILVQADMGLETSESILKALRAQVEKEGLTKTAELQEGLRQELLNRLDPTPVLDLDQHQPAVILMVGVNGSGKTTTAAKLGKQWSADGKKVLLVAADTYRAAAVDQLEVWAQRLNLPILSGQPGADPGAVTYDGIQSAVARKIDRVLVDTAGRLHTRYNLMEELKKVNRVAAKALPGAPHAVWLVLDATTGQNALMQARAFKEAVHITGVILSKLDSSARGGMAFAIQKELNLPILYAGLGEKPEDLQPFDREAFVDGILSRN</sequence>
<dbReference type="GO" id="GO:0005047">
    <property type="term" value="F:signal recognition particle binding"/>
    <property type="evidence" value="ECO:0007669"/>
    <property type="project" value="TreeGrafter"/>
</dbReference>
<protein>
    <recommendedName>
        <fullName evidence="9">Signal recognition particle receptor FtsY</fullName>
        <shortName evidence="9">SRP receptor</shortName>
        <ecNumber evidence="9">3.6.5.4</ecNumber>
    </recommendedName>
</protein>
<dbReference type="InterPro" id="IPR042101">
    <property type="entry name" value="SRP54_N_sf"/>
</dbReference>
<dbReference type="CDD" id="cd17874">
    <property type="entry name" value="FtsY"/>
    <property type="match status" value="1"/>
</dbReference>
<dbReference type="GO" id="GO:0003924">
    <property type="term" value="F:GTPase activity"/>
    <property type="evidence" value="ECO:0007669"/>
    <property type="project" value="UniProtKB-UniRule"/>
</dbReference>
<name>A0A0P6XK83_9CHLR</name>
<evidence type="ECO:0000256" key="7">
    <source>
        <dbReference type="ARBA" id="ARBA00023170"/>
    </source>
</evidence>
<organism evidence="11 12">
    <name type="scientific">Levilinea saccharolytica</name>
    <dbReference type="NCBI Taxonomy" id="229921"/>
    <lineage>
        <taxon>Bacteria</taxon>
        <taxon>Bacillati</taxon>
        <taxon>Chloroflexota</taxon>
        <taxon>Anaerolineae</taxon>
        <taxon>Anaerolineales</taxon>
        <taxon>Anaerolineaceae</taxon>
        <taxon>Levilinea</taxon>
    </lineage>
</organism>
<dbReference type="GO" id="GO:0051301">
    <property type="term" value="P:cell division"/>
    <property type="evidence" value="ECO:0007669"/>
    <property type="project" value="UniProtKB-KW"/>
</dbReference>
<evidence type="ECO:0000313" key="12">
    <source>
        <dbReference type="Proteomes" id="UP000050501"/>
    </source>
</evidence>
<feature type="binding site" evidence="9">
    <location>
        <begin position="108"/>
        <end position="115"/>
    </location>
    <ligand>
        <name>GTP</name>
        <dbReference type="ChEBI" id="CHEBI:37565"/>
    </ligand>
</feature>
<dbReference type="Gene3D" id="3.40.50.300">
    <property type="entry name" value="P-loop containing nucleotide triphosphate hydrolases"/>
    <property type="match status" value="1"/>
</dbReference>
<dbReference type="Pfam" id="PF00448">
    <property type="entry name" value="SRP54"/>
    <property type="match status" value="1"/>
</dbReference>
<feature type="binding site" evidence="9">
    <location>
        <begin position="190"/>
        <end position="194"/>
    </location>
    <ligand>
        <name>GTP</name>
        <dbReference type="ChEBI" id="CHEBI:37565"/>
    </ligand>
</feature>
<dbReference type="SMART" id="SM00963">
    <property type="entry name" value="SRP54_N"/>
    <property type="match status" value="1"/>
</dbReference>
<comment type="caution">
    <text evidence="11">The sequence shown here is derived from an EMBL/GenBank/DDBJ whole genome shotgun (WGS) entry which is preliminary data.</text>
</comment>
<dbReference type="RefSeq" id="WP_062418654.1">
    <property type="nucleotide sequence ID" value="NZ_DF967974.1"/>
</dbReference>
<keyword evidence="6 9" id="KW-0472">Membrane</keyword>
<dbReference type="SUPFAM" id="SSF47364">
    <property type="entry name" value="Domain of the SRP/SRP receptor G-proteins"/>
    <property type="match status" value="1"/>
</dbReference>
<evidence type="ECO:0000256" key="5">
    <source>
        <dbReference type="ARBA" id="ARBA00023134"/>
    </source>
</evidence>
<dbReference type="PANTHER" id="PTHR43134:SF1">
    <property type="entry name" value="SIGNAL RECOGNITION PARTICLE RECEPTOR SUBUNIT ALPHA"/>
    <property type="match status" value="1"/>
</dbReference>
<dbReference type="SMART" id="SM00382">
    <property type="entry name" value="AAA"/>
    <property type="match status" value="1"/>
</dbReference>
<dbReference type="SMART" id="SM00962">
    <property type="entry name" value="SRP54"/>
    <property type="match status" value="1"/>
</dbReference>
<dbReference type="InterPro" id="IPR027417">
    <property type="entry name" value="P-loop_NTPase"/>
</dbReference>
<keyword evidence="12" id="KW-1185">Reference proteome</keyword>
<dbReference type="InterPro" id="IPR000897">
    <property type="entry name" value="SRP54_GTPase_dom"/>
</dbReference>
<dbReference type="SUPFAM" id="SSF52540">
    <property type="entry name" value="P-loop containing nucleoside triphosphate hydrolases"/>
    <property type="match status" value="1"/>
</dbReference>
<evidence type="ECO:0000256" key="3">
    <source>
        <dbReference type="ARBA" id="ARBA00022741"/>
    </source>
</evidence>
<evidence type="ECO:0000256" key="2">
    <source>
        <dbReference type="ARBA" id="ARBA00022490"/>
    </source>
</evidence>
<evidence type="ECO:0000256" key="6">
    <source>
        <dbReference type="ARBA" id="ARBA00023136"/>
    </source>
</evidence>
<feature type="domain" description="SRP54-type proteins GTP-binding" evidence="10">
    <location>
        <begin position="275"/>
        <end position="288"/>
    </location>
</feature>
<dbReference type="NCBIfam" id="TIGR00064">
    <property type="entry name" value="ftsY"/>
    <property type="match status" value="1"/>
</dbReference>
<feature type="binding site" evidence="9">
    <location>
        <begin position="254"/>
        <end position="257"/>
    </location>
    <ligand>
        <name>GTP</name>
        <dbReference type="ChEBI" id="CHEBI:37565"/>
    </ligand>
</feature>
<dbReference type="Pfam" id="PF02881">
    <property type="entry name" value="SRP54_N"/>
    <property type="match status" value="1"/>
</dbReference>
<reference evidence="11 12" key="1">
    <citation type="submission" date="2015-07" db="EMBL/GenBank/DDBJ databases">
        <title>Genome sequence of Levilinea saccharolytica DSM 16555.</title>
        <authorList>
            <person name="Hemp J."/>
            <person name="Ward L.M."/>
            <person name="Pace L.A."/>
            <person name="Fischer W.W."/>
        </authorList>
    </citation>
    <scope>NUCLEOTIDE SEQUENCE [LARGE SCALE GENOMIC DNA]</scope>
    <source>
        <strain evidence="11 12">KIBI-1</strain>
    </source>
</reference>
<dbReference type="GO" id="GO:0006614">
    <property type="term" value="P:SRP-dependent cotranslational protein targeting to membrane"/>
    <property type="evidence" value="ECO:0007669"/>
    <property type="project" value="InterPro"/>
</dbReference>
<dbReference type="AlphaFoldDB" id="A0A0P6XK83"/>
<evidence type="ECO:0000313" key="11">
    <source>
        <dbReference type="EMBL" id="KPL83497.1"/>
    </source>
</evidence>
<dbReference type="InterPro" id="IPR004390">
    <property type="entry name" value="SR_rcpt_FtsY"/>
</dbReference>
<gene>
    <name evidence="9" type="primary">ftsY</name>
    <name evidence="11" type="ORF">ADN01_08315</name>
</gene>
<evidence type="ECO:0000256" key="4">
    <source>
        <dbReference type="ARBA" id="ARBA00022801"/>
    </source>
</evidence>
<keyword evidence="3 9" id="KW-0547">Nucleotide-binding</keyword>
<dbReference type="InterPro" id="IPR013822">
    <property type="entry name" value="Signal_recog_particl_SRP54_hlx"/>
</dbReference>
<accession>A0A0P6XK83</accession>
<evidence type="ECO:0000256" key="9">
    <source>
        <dbReference type="HAMAP-Rule" id="MF_00920"/>
    </source>
</evidence>
<dbReference type="PATRIC" id="fig|229921.5.peg.1066"/>
<keyword evidence="11" id="KW-0132">Cell division</keyword>
<dbReference type="STRING" id="229921.ADN01_08315"/>
<comment type="subunit">
    <text evidence="9">Part of the signal recognition particle protein translocation system, which is composed of SRP and FtsY.</text>
</comment>
<keyword evidence="1 9" id="KW-1003">Cell membrane</keyword>
<evidence type="ECO:0000256" key="8">
    <source>
        <dbReference type="ARBA" id="ARBA00048027"/>
    </source>
</evidence>
<dbReference type="FunFam" id="1.20.120.140:FF:000002">
    <property type="entry name" value="Signal recognition particle receptor FtsY"/>
    <property type="match status" value="1"/>
</dbReference>